<dbReference type="GO" id="GO:0030136">
    <property type="term" value="C:clathrin-coated vesicle"/>
    <property type="evidence" value="ECO:0007669"/>
    <property type="project" value="UniProtKB-SubCell"/>
</dbReference>
<dbReference type="CDD" id="cd03561">
    <property type="entry name" value="VHS"/>
    <property type="match status" value="1"/>
</dbReference>
<dbReference type="AlphaFoldDB" id="A0A9J5WR42"/>
<comment type="similarity">
    <text evidence="3">Belongs to the TOM1 family.</text>
</comment>
<keyword evidence="9" id="KW-1185">Reference proteome</keyword>
<dbReference type="InterPro" id="IPR044836">
    <property type="entry name" value="TOL_plant"/>
</dbReference>
<dbReference type="GO" id="GO:0005794">
    <property type="term" value="C:Golgi apparatus"/>
    <property type="evidence" value="ECO:0007669"/>
    <property type="project" value="UniProtKB-SubCell"/>
</dbReference>
<dbReference type="PANTHER" id="PTHR45898">
    <property type="entry name" value="TOM1-LIKE PROTEIN"/>
    <property type="match status" value="1"/>
</dbReference>
<dbReference type="InterPro" id="IPR008942">
    <property type="entry name" value="ENTH_VHS"/>
</dbReference>
<dbReference type="PANTHER" id="PTHR45898:SF10">
    <property type="entry name" value="TARGET OF MYB PROTEIN 1-LIKE ISOFORM X1"/>
    <property type="match status" value="1"/>
</dbReference>
<dbReference type="Gene3D" id="1.25.40.90">
    <property type="match status" value="1"/>
</dbReference>
<dbReference type="PROSITE" id="PS50179">
    <property type="entry name" value="VHS"/>
    <property type="match status" value="1"/>
</dbReference>
<comment type="caution">
    <text evidence="8">The sequence shown here is derived from an EMBL/GenBank/DDBJ whole genome shotgun (WGS) entry which is preliminary data.</text>
</comment>
<comment type="subcellular location">
    <subcellularLocation>
        <location evidence="1">Cytoplasmic vesicle</location>
        <location evidence="1">Clathrin-coated vesicle</location>
    </subcellularLocation>
    <subcellularLocation>
        <location evidence="2">Golgi apparatus</location>
    </subcellularLocation>
</comment>
<evidence type="ECO:0008006" key="10">
    <source>
        <dbReference type="Google" id="ProtNLM"/>
    </source>
</evidence>
<dbReference type="InterPro" id="IPR002014">
    <property type="entry name" value="VHS_dom"/>
</dbReference>
<reference evidence="8 9" key="1">
    <citation type="submission" date="2020-09" db="EMBL/GenBank/DDBJ databases">
        <title>De no assembly of potato wild relative species, Solanum commersonii.</title>
        <authorList>
            <person name="Cho K."/>
        </authorList>
    </citation>
    <scope>NUCLEOTIDE SEQUENCE [LARGE SCALE GENOMIC DNA]</scope>
    <source>
        <strain evidence="8">LZ3.2</strain>
        <tissue evidence="8">Leaf</tissue>
    </source>
</reference>
<dbReference type="InterPro" id="IPR013809">
    <property type="entry name" value="ENTH"/>
</dbReference>
<dbReference type="GO" id="GO:0043328">
    <property type="term" value="P:protein transport to vacuole involved in ubiquitin-dependent protein catabolic process via the multivesicular body sorting pathway"/>
    <property type="evidence" value="ECO:0007669"/>
    <property type="project" value="InterPro"/>
</dbReference>
<dbReference type="PROSITE" id="PS50942">
    <property type="entry name" value="ENTH"/>
    <property type="match status" value="1"/>
</dbReference>
<proteinExistence type="inferred from homology"/>
<evidence type="ECO:0000256" key="5">
    <source>
        <dbReference type="ARBA" id="ARBA00023329"/>
    </source>
</evidence>
<sequence>MVNFLVERATSDMLMGPDWAMNVEICDICSRDPAQAKDVVKGIKKRLGSRRSKVQLLALTGL</sequence>
<protein>
    <recommendedName>
        <fullName evidence="10">VHS domain-containing protein</fullName>
    </recommendedName>
</protein>
<gene>
    <name evidence="8" type="ORF">H5410_058447</name>
</gene>
<dbReference type="GO" id="GO:0035091">
    <property type="term" value="F:phosphatidylinositol binding"/>
    <property type="evidence" value="ECO:0007669"/>
    <property type="project" value="InterPro"/>
</dbReference>
<evidence type="ECO:0000256" key="3">
    <source>
        <dbReference type="ARBA" id="ARBA00007708"/>
    </source>
</evidence>
<keyword evidence="4" id="KW-0333">Golgi apparatus</keyword>
<evidence type="ECO:0000256" key="1">
    <source>
        <dbReference type="ARBA" id="ARBA00004132"/>
    </source>
</evidence>
<accession>A0A9J5WR42</accession>
<keyword evidence="5" id="KW-0968">Cytoplasmic vesicle</keyword>
<evidence type="ECO:0000259" key="6">
    <source>
        <dbReference type="PROSITE" id="PS50179"/>
    </source>
</evidence>
<dbReference type="Proteomes" id="UP000824120">
    <property type="component" value="Chromosome 11"/>
</dbReference>
<dbReference type="EMBL" id="JACXVP010000011">
    <property type="protein sequence ID" value="KAG5578313.1"/>
    <property type="molecule type" value="Genomic_DNA"/>
</dbReference>
<feature type="domain" description="ENTH" evidence="7">
    <location>
        <begin position="1"/>
        <end position="62"/>
    </location>
</feature>
<dbReference type="OrthoDB" id="2018246at2759"/>
<evidence type="ECO:0000259" key="7">
    <source>
        <dbReference type="PROSITE" id="PS50942"/>
    </source>
</evidence>
<dbReference type="SUPFAM" id="SSF48464">
    <property type="entry name" value="ENTH/VHS domain"/>
    <property type="match status" value="1"/>
</dbReference>
<evidence type="ECO:0000256" key="4">
    <source>
        <dbReference type="ARBA" id="ARBA00023034"/>
    </source>
</evidence>
<dbReference type="Pfam" id="PF00790">
    <property type="entry name" value="VHS"/>
    <property type="match status" value="1"/>
</dbReference>
<name>A0A9J5WR42_SOLCO</name>
<dbReference type="GO" id="GO:0043130">
    <property type="term" value="F:ubiquitin binding"/>
    <property type="evidence" value="ECO:0007669"/>
    <property type="project" value="InterPro"/>
</dbReference>
<evidence type="ECO:0000256" key="2">
    <source>
        <dbReference type="ARBA" id="ARBA00004555"/>
    </source>
</evidence>
<feature type="domain" description="VHS" evidence="6">
    <location>
        <begin position="9"/>
        <end position="62"/>
    </location>
</feature>
<evidence type="ECO:0000313" key="9">
    <source>
        <dbReference type="Proteomes" id="UP000824120"/>
    </source>
</evidence>
<evidence type="ECO:0000313" key="8">
    <source>
        <dbReference type="EMBL" id="KAG5578313.1"/>
    </source>
</evidence>
<organism evidence="8 9">
    <name type="scientific">Solanum commersonii</name>
    <name type="common">Commerson's wild potato</name>
    <name type="synonym">Commerson's nightshade</name>
    <dbReference type="NCBI Taxonomy" id="4109"/>
    <lineage>
        <taxon>Eukaryota</taxon>
        <taxon>Viridiplantae</taxon>
        <taxon>Streptophyta</taxon>
        <taxon>Embryophyta</taxon>
        <taxon>Tracheophyta</taxon>
        <taxon>Spermatophyta</taxon>
        <taxon>Magnoliopsida</taxon>
        <taxon>eudicotyledons</taxon>
        <taxon>Gunneridae</taxon>
        <taxon>Pentapetalae</taxon>
        <taxon>asterids</taxon>
        <taxon>lamiids</taxon>
        <taxon>Solanales</taxon>
        <taxon>Solanaceae</taxon>
        <taxon>Solanoideae</taxon>
        <taxon>Solaneae</taxon>
        <taxon>Solanum</taxon>
    </lineage>
</organism>